<feature type="region of interest" description="Disordered" evidence="2">
    <location>
        <begin position="180"/>
        <end position="221"/>
    </location>
</feature>
<protein>
    <submittedName>
        <fullName evidence="3">Uncharacterized protein</fullName>
    </submittedName>
</protein>
<dbReference type="AlphaFoldDB" id="A0A699HIP6"/>
<evidence type="ECO:0000256" key="2">
    <source>
        <dbReference type="SAM" id="MobiDB-lite"/>
    </source>
</evidence>
<feature type="coiled-coil region" evidence="1">
    <location>
        <begin position="235"/>
        <end position="283"/>
    </location>
</feature>
<dbReference type="EMBL" id="BKCJ010172958">
    <property type="protein sequence ID" value="GEY37082.1"/>
    <property type="molecule type" value="Genomic_DNA"/>
</dbReference>
<keyword evidence="1" id="KW-0175">Coiled coil</keyword>
<feature type="region of interest" description="Disordered" evidence="2">
    <location>
        <begin position="143"/>
        <end position="166"/>
    </location>
</feature>
<evidence type="ECO:0000256" key="1">
    <source>
        <dbReference type="SAM" id="Coils"/>
    </source>
</evidence>
<gene>
    <name evidence="3" type="ORF">Tci_409056</name>
</gene>
<comment type="caution">
    <text evidence="3">The sequence shown here is derived from an EMBL/GenBank/DDBJ whole genome shotgun (WGS) entry which is preliminary data.</text>
</comment>
<feature type="compositionally biased region" description="Polar residues" evidence="2">
    <location>
        <begin position="181"/>
        <end position="215"/>
    </location>
</feature>
<sequence length="469" mass="53246">MVKPVWNNAHRVNHQNFAKKNMVPKAVLMKSGLVSINTARQVNAAHSKTTLNAARSMSYLSKIAHLTVTRPIHKNTSFKNSNVNQSVNTVRGNPQMDLHNQGVIDSGYLRHMTRNMPCLTDYKDIDGGYVAFGENNKEGKITEKEVKTASTPMETQKPLLKDKDDDAVYKELDDSLVRAATTASSLEEEQNSGNIDKTKSKSIPNESSSQGTNSRGGPRHQEARIDTIAQTRMKLNELMELCTNLQTMVIDLEKTKTTQANEIDSLKKRVKKLERRNKSRTHKLKRLYKVGLTTKVESFRDEDNLADAEMFDADKDLSELKTSNPRLVNQEPIESPTTTTIIPKQKSQDKGIGIMVEEPVKLKKKDQIRLDEEAALKLQAEFDKEEQRLAREKAQKEQEANIALIETWDDVQAKIGADYQLAKRLQAEEQQELTDEEKAILFMQLLKKRRKHFAAKRAKDKRNIPQTQA</sequence>
<feature type="coiled-coil region" evidence="1">
    <location>
        <begin position="375"/>
        <end position="402"/>
    </location>
</feature>
<proteinExistence type="predicted"/>
<reference evidence="3" key="1">
    <citation type="journal article" date="2019" name="Sci. Rep.">
        <title>Draft genome of Tanacetum cinerariifolium, the natural source of mosquito coil.</title>
        <authorList>
            <person name="Yamashiro T."/>
            <person name="Shiraishi A."/>
            <person name="Satake H."/>
            <person name="Nakayama K."/>
        </authorList>
    </citation>
    <scope>NUCLEOTIDE SEQUENCE</scope>
</reference>
<accession>A0A699HIP6</accession>
<name>A0A699HIP6_TANCI</name>
<organism evidence="3">
    <name type="scientific">Tanacetum cinerariifolium</name>
    <name type="common">Dalmatian daisy</name>
    <name type="synonym">Chrysanthemum cinerariifolium</name>
    <dbReference type="NCBI Taxonomy" id="118510"/>
    <lineage>
        <taxon>Eukaryota</taxon>
        <taxon>Viridiplantae</taxon>
        <taxon>Streptophyta</taxon>
        <taxon>Embryophyta</taxon>
        <taxon>Tracheophyta</taxon>
        <taxon>Spermatophyta</taxon>
        <taxon>Magnoliopsida</taxon>
        <taxon>eudicotyledons</taxon>
        <taxon>Gunneridae</taxon>
        <taxon>Pentapetalae</taxon>
        <taxon>asterids</taxon>
        <taxon>campanulids</taxon>
        <taxon>Asterales</taxon>
        <taxon>Asteraceae</taxon>
        <taxon>Asteroideae</taxon>
        <taxon>Anthemideae</taxon>
        <taxon>Anthemidinae</taxon>
        <taxon>Tanacetum</taxon>
    </lineage>
</organism>
<evidence type="ECO:0000313" key="3">
    <source>
        <dbReference type="EMBL" id="GEY37082.1"/>
    </source>
</evidence>